<sequence>MSDLLRGSTPQLLANYFFGGEAFLNPEKILSDLTAEVACQRPAGAPYSAAEVVAHIDFWQNYILDVLSGMGSYAVEHAEEGWPEVTEDQWELLKTSTLSNLEQLKRYALEESERVLKNNETVGARLESFVIHNAYHWGQVVLLRRMVETAWPAPGEGLSW</sequence>
<organism evidence="2 3">
    <name type="scientific">Deinococcus roseus</name>
    <dbReference type="NCBI Taxonomy" id="392414"/>
    <lineage>
        <taxon>Bacteria</taxon>
        <taxon>Thermotogati</taxon>
        <taxon>Deinococcota</taxon>
        <taxon>Deinococci</taxon>
        <taxon>Deinococcales</taxon>
        <taxon>Deinococcaceae</taxon>
        <taxon>Deinococcus</taxon>
    </lineage>
</organism>
<accession>A0ABQ2CX04</accession>
<dbReference type="InterPro" id="IPR024775">
    <property type="entry name" value="DinB-like"/>
</dbReference>
<dbReference type="Proteomes" id="UP000632222">
    <property type="component" value="Unassembled WGS sequence"/>
</dbReference>
<evidence type="ECO:0000313" key="2">
    <source>
        <dbReference type="EMBL" id="GGJ21989.1"/>
    </source>
</evidence>
<keyword evidence="3" id="KW-1185">Reference proteome</keyword>
<dbReference type="RefSeq" id="WP_188999428.1">
    <property type="nucleotide sequence ID" value="NZ_BMOD01000001.1"/>
</dbReference>
<dbReference type="Gene3D" id="1.20.120.450">
    <property type="entry name" value="dinb family like domain"/>
    <property type="match status" value="1"/>
</dbReference>
<feature type="domain" description="DinB-like" evidence="1">
    <location>
        <begin position="28"/>
        <end position="140"/>
    </location>
</feature>
<dbReference type="InterPro" id="IPR034660">
    <property type="entry name" value="DinB/YfiT-like"/>
</dbReference>
<dbReference type="EMBL" id="BMOD01000001">
    <property type="protein sequence ID" value="GGJ21989.1"/>
    <property type="molecule type" value="Genomic_DNA"/>
</dbReference>
<comment type="caution">
    <text evidence="2">The sequence shown here is derived from an EMBL/GenBank/DDBJ whole genome shotgun (WGS) entry which is preliminary data.</text>
</comment>
<protein>
    <recommendedName>
        <fullName evidence="1">DinB-like domain-containing protein</fullName>
    </recommendedName>
</protein>
<evidence type="ECO:0000259" key="1">
    <source>
        <dbReference type="Pfam" id="PF12867"/>
    </source>
</evidence>
<gene>
    <name evidence="2" type="ORF">GCM10008938_05350</name>
</gene>
<evidence type="ECO:0000313" key="3">
    <source>
        <dbReference type="Proteomes" id="UP000632222"/>
    </source>
</evidence>
<dbReference type="SUPFAM" id="SSF109854">
    <property type="entry name" value="DinB/YfiT-like putative metalloenzymes"/>
    <property type="match status" value="1"/>
</dbReference>
<name>A0ABQ2CX04_9DEIO</name>
<proteinExistence type="predicted"/>
<dbReference type="Pfam" id="PF12867">
    <property type="entry name" value="DinB_2"/>
    <property type="match status" value="1"/>
</dbReference>
<reference evidence="3" key="1">
    <citation type="journal article" date="2019" name="Int. J. Syst. Evol. Microbiol.">
        <title>The Global Catalogue of Microorganisms (GCM) 10K type strain sequencing project: providing services to taxonomists for standard genome sequencing and annotation.</title>
        <authorList>
            <consortium name="The Broad Institute Genomics Platform"/>
            <consortium name="The Broad Institute Genome Sequencing Center for Infectious Disease"/>
            <person name="Wu L."/>
            <person name="Ma J."/>
        </authorList>
    </citation>
    <scope>NUCLEOTIDE SEQUENCE [LARGE SCALE GENOMIC DNA]</scope>
    <source>
        <strain evidence="3">JCM 14370</strain>
    </source>
</reference>